<evidence type="ECO:0000256" key="1">
    <source>
        <dbReference type="SAM" id="Coils"/>
    </source>
</evidence>
<dbReference type="AlphaFoldDB" id="A0A9N9NYF4"/>
<feature type="region of interest" description="Disordered" evidence="2">
    <location>
        <begin position="127"/>
        <end position="152"/>
    </location>
</feature>
<feature type="coiled-coil region" evidence="1">
    <location>
        <begin position="177"/>
        <end position="204"/>
    </location>
</feature>
<feature type="region of interest" description="Disordered" evidence="2">
    <location>
        <begin position="22"/>
        <end position="44"/>
    </location>
</feature>
<feature type="non-terminal residue" evidence="3">
    <location>
        <position position="204"/>
    </location>
</feature>
<dbReference type="OrthoDB" id="660555at2759"/>
<proteinExistence type="predicted"/>
<sequence length="204" mass="22626">RQRRRSNSSSDILAHANIKAVKVKSPGRDASHKEYPIPRPPRLAFSTTPQPFAPKIPMTPPTNQEYNKYLNTNMIYCNDAGMLRGGSQYPSPRVTRTTSFGSNTSTNSGRSISTGVYNECIKKTTSFDDEDSVSDSCSSSEMVDDDDNESSFGAIDSTLAKEVTMLRKEIDSVKSSLAGLQKDHVEMLNEKKQLEEQYNEAKAE</sequence>
<evidence type="ECO:0000256" key="2">
    <source>
        <dbReference type="SAM" id="MobiDB-lite"/>
    </source>
</evidence>
<name>A0A9N9NYF4_9GLOM</name>
<dbReference type="Proteomes" id="UP000789342">
    <property type="component" value="Unassembled WGS sequence"/>
</dbReference>
<evidence type="ECO:0000313" key="4">
    <source>
        <dbReference type="Proteomes" id="UP000789342"/>
    </source>
</evidence>
<keyword evidence="1" id="KW-0175">Coiled coil</keyword>
<keyword evidence="4" id="KW-1185">Reference proteome</keyword>
<organism evidence="3 4">
    <name type="scientific">Acaulospora morrowiae</name>
    <dbReference type="NCBI Taxonomy" id="94023"/>
    <lineage>
        <taxon>Eukaryota</taxon>
        <taxon>Fungi</taxon>
        <taxon>Fungi incertae sedis</taxon>
        <taxon>Mucoromycota</taxon>
        <taxon>Glomeromycotina</taxon>
        <taxon>Glomeromycetes</taxon>
        <taxon>Diversisporales</taxon>
        <taxon>Acaulosporaceae</taxon>
        <taxon>Acaulospora</taxon>
    </lineage>
</organism>
<feature type="non-terminal residue" evidence="3">
    <location>
        <position position="1"/>
    </location>
</feature>
<comment type="caution">
    <text evidence="3">The sequence shown here is derived from an EMBL/GenBank/DDBJ whole genome shotgun (WGS) entry which is preliminary data.</text>
</comment>
<dbReference type="EMBL" id="CAJVPV010056050">
    <property type="protein sequence ID" value="CAG8785222.1"/>
    <property type="molecule type" value="Genomic_DNA"/>
</dbReference>
<protein>
    <submittedName>
        <fullName evidence="3">9527_t:CDS:1</fullName>
    </submittedName>
</protein>
<accession>A0A9N9NYF4</accession>
<feature type="compositionally biased region" description="Basic and acidic residues" evidence="2">
    <location>
        <begin position="26"/>
        <end position="36"/>
    </location>
</feature>
<gene>
    <name evidence="3" type="ORF">AMORRO_LOCUS17657</name>
</gene>
<evidence type="ECO:0000313" key="3">
    <source>
        <dbReference type="EMBL" id="CAG8785222.1"/>
    </source>
</evidence>
<reference evidence="3" key="1">
    <citation type="submission" date="2021-06" db="EMBL/GenBank/DDBJ databases">
        <authorList>
            <person name="Kallberg Y."/>
            <person name="Tangrot J."/>
            <person name="Rosling A."/>
        </authorList>
    </citation>
    <scope>NUCLEOTIDE SEQUENCE</scope>
    <source>
        <strain evidence="3">CL551</strain>
    </source>
</reference>